<comment type="similarity">
    <text evidence="1">Belongs to the AccD/PCCB family.</text>
</comment>
<dbReference type="AlphaFoldDB" id="A0AA97CTW8"/>
<protein>
    <submittedName>
        <fullName evidence="4">Propionyl-CoA carboxylase beta chain 5</fullName>
        <ecNumber evidence="4">6.4.1.3</ecNumber>
    </submittedName>
</protein>
<dbReference type="GO" id="GO:0009317">
    <property type="term" value="C:acetyl-CoA carboxylase complex"/>
    <property type="evidence" value="ECO:0007669"/>
    <property type="project" value="TreeGrafter"/>
</dbReference>
<dbReference type="InterPro" id="IPR029045">
    <property type="entry name" value="ClpP/crotonase-like_dom_sf"/>
</dbReference>
<accession>A0AA97CTW8</accession>
<dbReference type="InterPro" id="IPR051047">
    <property type="entry name" value="AccD/PCCB"/>
</dbReference>
<dbReference type="PROSITE" id="PS50989">
    <property type="entry name" value="COA_CT_CTER"/>
    <property type="match status" value="1"/>
</dbReference>
<dbReference type="Pfam" id="PF01039">
    <property type="entry name" value="Carboxyl_trans"/>
    <property type="match status" value="1"/>
</dbReference>
<evidence type="ECO:0000313" key="4">
    <source>
        <dbReference type="EMBL" id="WOC12375.1"/>
    </source>
</evidence>
<feature type="domain" description="CoA carboxyltransferase C-terminal" evidence="3">
    <location>
        <begin position="265"/>
        <end position="503"/>
    </location>
</feature>
<proteinExistence type="inferred from homology"/>
<organism evidence="4">
    <name type="scientific">Gordonia sp. MP11Mi</name>
    <dbReference type="NCBI Taxonomy" id="3022769"/>
    <lineage>
        <taxon>Bacteria</taxon>
        <taxon>Bacillati</taxon>
        <taxon>Actinomycetota</taxon>
        <taxon>Actinomycetes</taxon>
        <taxon>Mycobacteriales</taxon>
        <taxon>Gordoniaceae</taxon>
        <taxon>Gordonia</taxon>
    </lineage>
</organism>
<dbReference type="SUPFAM" id="SSF52096">
    <property type="entry name" value="ClpP/crotonase"/>
    <property type="match status" value="2"/>
</dbReference>
<dbReference type="InterPro" id="IPR011762">
    <property type="entry name" value="COA_CT_N"/>
</dbReference>
<dbReference type="EC" id="6.4.1.3" evidence="4"/>
<dbReference type="PANTHER" id="PTHR43842:SF2">
    <property type="entry name" value="PROPIONYL-COA CARBOXYLASE BETA CHAIN, MITOCHONDRIAL"/>
    <property type="match status" value="1"/>
</dbReference>
<dbReference type="InterPro" id="IPR011763">
    <property type="entry name" value="COA_CT_C"/>
</dbReference>
<reference evidence="4" key="1">
    <citation type="submission" date="2023-06" db="EMBL/GenBank/DDBJ databases">
        <title>Gordonia sp. nov. and Pseudochrobactrum sp. nov., two species isolated from the burying beetle Nicrophorus vespilloides.</title>
        <authorList>
            <person name="Poehlein A."/>
            <person name="Guzman J."/>
            <person name="Daniel R."/>
            <person name="Vilcinskas A."/>
        </authorList>
    </citation>
    <scope>NUCLEOTIDE SEQUENCE</scope>
    <source>
        <strain evidence="4">MP11Mi</strain>
    </source>
</reference>
<dbReference type="PANTHER" id="PTHR43842">
    <property type="entry name" value="PROPIONYL-COA CARBOXYLASE BETA CHAIN"/>
    <property type="match status" value="1"/>
</dbReference>
<dbReference type="PROSITE" id="PS50980">
    <property type="entry name" value="COA_CT_NTER"/>
    <property type="match status" value="1"/>
</dbReference>
<dbReference type="RefSeq" id="WP_420041614.1">
    <property type="nucleotide sequence ID" value="NZ_CP128986.1"/>
</dbReference>
<keyword evidence="4" id="KW-0436">Ligase</keyword>
<sequence length="517" mass="56154">MTDNTTAGKLTELRRKLAIAEEPGGSNAVAKREKKGILSPRKRLELLFDEGTFVEIGALVKAPGADESGFGDGVVTGHGLVYGRPVAAFSHDQTVMGGSVGEMFGRKVSTLMEWASKLGCPMVGINDSAGARIQDAVTSLAWYAEMGRRNDLLSGLAPQVSVILGKCAGGAVYTPANTDVLVAVEEKSYMFVTGPDILKAVNGEEISAEDLGSAHNQARWGNIHHVAADEKAAFDWVREYLQYMPSSAYEQPPVINPGLEPEITESDRSLNEFMPDSDNAGYDMHDMILRLFDDGAFHEVAEIFAPNILTGFARIDGHSVGVVANQPSVMAGTLDTDASEKATRFVRICNAYNIPLVFLVDTPGILPGLVEEQKGTIRRSGKFLYAYVEADVPKVTVVLRKAYGGAYAVMGCKQLGADINFAWPTAKIAVMGAESAAVMLTRRQTEGLSVAEADKVRRDFIDFYNVMMANPYLAAEKGYIDAVIEPAETRLQLRKALAQLRDKHVIRTERKHYLMPI</sequence>
<evidence type="ECO:0000256" key="1">
    <source>
        <dbReference type="ARBA" id="ARBA00006102"/>
    </source>
</evidence>
<evidence type="ECO:0000259" key="2">
    <source>
        <dbReference type="PROSITE" id="PS50980"/>
    </source>
</evidence>
<name>A0AA97CTW8_9ACTN</name>
<dbReference type="EMBL" id="CP128986">
    <property type="protein sequence ID" value="WOC12375.1"/>
    <property type="molecule type" value="Genomic_DNA"/>
</dbReference>
<dbReference type="Gene3D" id="3.90.226.10">
    <property type="entry name" value="2-enoyl-CoA Hydratase, Chain A, domain 1"/>
    <property type="match status" value="2"/>
</dbReference>
<dbReference type="GO" id="GO:0004658">
    <property type="term" value="F:propionyl-CoA carboxylase activity"/>
    <property type="evidence" value="ECO:0007669"/>
    <property type="project" value="UniProtKB-EC"/>
</dbReference>
<evidence type="ECO:0000259" key="3">
    <source>
        <dbReference type="PROSITE" id="PS50989"/>
    </source>
</evidence>
<feature type="domain" description="CoA carboxyltransferase N-terminal" evidence="2">
    <location>
        <begin position="6"/>
        <end position="256"/>
    </location>
</feature>
<gene>
    <name evidence="4" type="primary">accD5_2</name>
    <name evidence="4" type="ORF">MP11Mi_14600</name>
</gene>
<dbReference type="InterPro" id="IPR034733">
    <property type="entry name" value="AcCoA_carboxyl_beta"/>
</dbReference>